<evidence type="ECO:0000313" key="2">
    <source>
        <dbReference type="Proteomes" id="UP000648482"/>
    </source>
</evidence>
<organism evidence="1 2">
    <name type="scientific">Pseudoalteromonas aliena SW19</name>
    <dbReference type="NCBI Taxonomy" id="1314866"/>
    <lineage>
        <taxon>Bacteria</taxon>
        <taxon>Pseudomonadati</taxon>
        <taxon>Pseudomonadota</taxon>
        <taxon>Gammaproteobacteria</taxon>
        <taxon>Alteromonadales</taxon>
        <taxon>Pseudoalteromonadaceae</taxon>
        <taxon>Pseudoalteromonas</taxon>
    </lineage>
</organism>
<accession>A0ABR9E2U1</accession>
<dbReference type="Proteomes" id="UP000648482">
    <property type="component" value="Unassembled WGS sequence"/>
</dbReference>
<sequence>MRRIAVFSLLKDINSNILCVFATVAYKCHLNVLFASDIMVLIEL</sequence>
<comment type="caution">
    <text evidence="1">The sequence shown here is derived from an EMBL/GenBank/DDBJ whole genome shotgun (WGS) entry which is preliminary data.</text>
</comment>
<keyword evidence="2" id="KW-1185">Reference proteome</keyword>
<name>A0ABR9E2U1_9GAMM</name>
<evidence type="ECO:0000313" key="1">
    <source>
        <dbReference type="EMBL" id="MBE0360904.1"/>
    </source>
</evidence>
<gene>
    <name evidence="1" type="ORF">PALI_a2975</name>
</gene>
<proteinExistence type="predicted"/>
<protein>
    <submittedName>
        <fullName evidence="1">Uncharacterized protein</fullName>
    </submittedName>
</protein>
<dbReference type="EMBL" id="AQGU01000028">
    <property type="protein sequence ID" value="MBE0360904.1"/>
    <property type="molecule type" value="Genomic_DNA"/>
</dbReference>
<reference evidence="1 2" key="1">
    <citation type="submission" date="2015-06" db="EMBL/GenBank/DDBJ databases">
        <title>Genome sequence of Pseudoalteromonas aliena.</title>
        <authorList>
            <person name="Xie B.-B."/>
            <person name="Rong J.-C."/>
            <person name="Qin Q.-L."/>
            <person name="Zhang Y.-Z."/>
        </authorList>
    </citation>
    <scope>NUCLEOTIDE SEQUENCE [LARGE SCALE GENOMIC DNA]</scope>
    <source>
        <strain evidence="1 2">SW19</strain>
    </source>
</reference>